<protein>
    <submittedName>
        <fullName evidence="1">Uncharacterized protein</fullName>
    </submittedName>
</protein>
<dbReference type="EMBL" id="SLXO01000002">
    <property type="protein sequence ID" value="TCP37729.1"/>
    <property type="molecule type" value="Genomic_DNA"/>
</dbReference>
<dbReference type="Proteomes" id="UP000295399">
    <property type="component" value="Unassembled WGS sequence"/>
</dbReference>
<proteinExistence type="predicted"/>
<keyword evidence="2" id="KW-1185">Reference proteome</keyword>
<name>A0A4R2PPM3_RHOSA</name>
<evidence type="ECO:0000313" key="1">
    <source>
        <dbReference type="EMBL" id="TCP37729.1"/>
    </source>
</evidence>
<evidence type="ECO:0000313" key="2">
    <source>
        <dbReference type="Proteomes" id="UP000295399"/>
    </source>
</evidence>
<reference evidence="1 2" key="1">
    <citation type="submission" date="2019-03" db="EMBL/GenBank/DDBJ databases">
        <title>Genomic Encyclopedia of Type Strains, Phase IV (KMG-IV): sequencing the most valuable type-strain genomes for metagenomic binning, comparative biology and taxonomic classification.</title>
        <authorList>
            <person name="Goeker M."/>
        </authorList>
    </citation>
    <scope>NUCLEOTIDE SEQUENCE [LARGE SCALE GENOMIC DNA]</scope>
    <source>
        <strain evidence="1 2">DSM 2132</strain>
    </source>
</reference>
<sequence>MGLILAIGFGVVVATILYRIGAMEESVAAPASTTFTAPADSRLIATHPAGDGRLVLVYALAAGGHLIVFADPETEPETWQTIRLRPATSF</sequence>
<gene>
    <name evidence="1" type="ORF">EV659_102135</name>
</gene>
<comment type="caution">
    <text evidence="1">The sequence shown here is derived from an EMBL/GenBank/DDBJ whole genome shotgun (WGS) entry which is preliminary data.</text>
</comment>
<accession>A0A4R2PPM3</accession>
<dbReference type="AlphaFoldDB" id="A0A4R2PPM3"/>
<organism evidence="1 2">
    <name type="scientific">Rhodothalassium salexigens DSM 2132</name>
    <dbReference type="NCBI Taxonomy" id="1188247"/>
    <lineage>
        <taxon>Bacteria</taxon>
        <taxon>Pseudomonadati</taxon>
        <taxon>Pseudomonadota</taxon>
        <taxon>Alphaproteobacteria</taxon>
        <taxon>Rhodothalassiales</taxon>
        <taxon>Rhodothalassiaceae</taxon>
        <taxon>Rhodothalassium</taxon>
    </lineage>
</organism>
<dbReference type="InParanoid" id="A0A4R2PPM3"/>